<reference evidence="2 3" key="1">
    <citation type="submission" date="2020-07" db="EMBL/GenBank/DDBJ databases">
        <title>Sequencing the genomes of 1000 actinobacteria strains.</title>
        <authorList>
            <person name="Klenk H.-P."/>
        </authorList>
    </citation>
    <scope>NUCLEOTIDE SEQUENCE [LARGE SCALE GENOMIC DNA]</scope>
    <source>
        <strain evidence="2 3">DSM 45975</strain>
    </source>
</reference>
<comment type="caution">
    <text evidence="2">The sequence shown here is derived from an EMBL/GenBank/DDBJ whole genome shotgun (WGS) entry which is preliminary data.</text>
</comment>
<sequence length="257" mass="27767">MSTDALPEAVTHVAGELAELPATVAVALGGSRATGTHRPDSDWDLGLYYRGSRCRLDPEQVRRLGYPGQVSELGDWGPIVHGGGWLTVDGTHVDVLFRDLDTVEHWHEQARHGHFEVMTQTGYLAGAPTYLPVGELAIGHRLFGELPEVTFPEALAETAPRAWWGQAEMALLFAQGYADLGDGACCTGMLVRAVLCSAHARMAARREWVLNEKYLVDRAELAHTRPLLTQPGTTSDELAATVTAASRALGIHPGATR</sequence>
<evidence type="ECO:0000259" key="1">
    <source>
        <dbReference type="Pfam" id="PF01909"/>
    </source>
</evidence>
<evidence type="ECO:0000313" key="2">
    <source>
        <dbReference type="EMBL" id="MBA8824717.1"/>
    </source>
</evidence>
<dbReference type="CDD" id="cd05403">
    <property type="entry name" value="NT_KNTase_like"/>
    <property type="match status" value="1"/>
</dbReference>
<keyword evidence="3" id="KW-1185">Reference proteome</keyword>
<organism evidence="2 3">
    <name type="scientific">Halosaccharopolyspora lacisalsi</name>
    <dbReference type="NCBI Taxonomy" id="1000566"/>
    <lineage>
        <taxon>Bacteria</taxon>
        <taxon>Bacillati</taxon>
        <taxon>Actinomycetota</taxon>
        <taxon>Actinomycetes</taxon>
        <taxon>Pseudonocardiales</taxon>
        <taxon>Pseudonocardiaceae</taxon>
        <taxon>Halosaccharopolyspora</taxon>
    </lineage>
</organism>
<dbReference type="SUPFAM" id="SSF81301">
    <property type="entry name" value="Nucleotidyltransferase"/>
    <property type="match status" value="1"/>
</dbReference>
<dbReference type="Pfam" id="PF01909">
    <property type="entry name" value="NTP_transf_2"/>
    <property type="match status" value="1"/>
</dbReference>
<gene>
    <name evidence="2" type="ORF">FHX42_002064</name>
</gene>
<dbReference type="RefSeq" id="WP_182543945.1">
    <property type="nucleotide sequence ID" value="NZ_JACGWZ010000002.1"/>
</dbReference>
<dbReference type="InterPro" id="IPR002934">
    <property type="entry name" value="Polymerase_NTP_transf_dom"/>
</dbReference>
<evidence type="ECO:0000313" key="3">
    <source>
        <dbReference type="Proteomes" id="UP000569329"/>
    </source>
</evidence>
<dbReference type="GO" id="GO:0016779">
    <property type="term" value="F:nucleotidyltransferase activity"/>
    <property type="evidence" value="ECO:0007669"/>
    <property type="project" value="InterPro"/>
</dbReference>
<protein>
    <recommendedName>
        <fullName evidence="1">Polymerase nucleotidyl transferase domain-containing protein</fullName>
    </recommendedName>
</protein>
<proteinExistence type="predicted"/>
<dbReference type="InterPro" id="IPR043519">
    <property type="entry name" value="NT_sf"/>
</dbReference>
<dbReference type="AlphaFoldDB" id="A0A839DZ01"/>
<dbReference type="Gene3D" id="3.30.460.10">
    <property type="entry name" value="Beta Polymerase, domain 2"/>
    <property type="match status" value="1"/>
</dbReference>
<accession>A0A839DZ01</accession>
<dbReference type="Proteomes" id="UP000569329">
    <property type="component" value="Unassembled WGS sequence"/>
</dbReference>
<feature type="domain" description="Polymerase nucleotidyl transferase" evidence="1">
    <location>
        <begin position="15"/>
        <end position="72"/>
    </location>
</feature>
<dbReference type="EMBL" id="JACGWZ010000002">
    <property type="protein sequence ID" value="MBA8824717.1"/>
    <property type="molecule type" value="Genomic_DNA"/>
</dbReference>
<name>A0A839DZ01_9PSEU</name>